<protein>
    <submittedName>
        <fullName evidence="8">RagB/SusD family nutrient uptake outer membrane protein</fullName>
    </submittedName>
</protein>
<dbReference type="Pfam" id="PF07980">
    <property type="entry name" value="SusD_RagB"/>
    <property type="match status" value="1"/>
</dbReference>
<keyword evidence="5" id="KW-0998">Cell outer membrane</keyword>
<feature type="domain" description="SusD-like N-terminal" evidence="7">
    <location>
        <begin position="70"/>
        <end position="220"/>
    </location>
</feature>
<dbReference type="RefSeq" id="WP_117683375.1">
    <property type="nucleotide sequence ID" value="NZ_JAASHA010000017.1"/>
</dbReference>
<evidence type="ECO:0000256" key="3">
    <source>
        <dbReference type="ARBA" id="ARBA00022729"/>
    </source>
</evidence>
<dbReference type="GO" id="GO:0009279">
    <property type="term" value="C:cell outer membrane"/>
    <property type="evidence" value="ECO:0007669"/>
    <property type="project" value="UniProtKB-SubCell"/>
</dbReference>
<evidence type="ECO:0000313" key="11">
    <source>
        <dbReference type="Proteomes" id="UP000261210"/>
    </source>
</evidence>
<evidence type="ECO:0000256" key="2">
    <source>
        <dbReference type="ARBA" id="ARBA00006275"/>
    </source>
</evidence>
<dbReference type="InterPro" id="IPR012944">
    <property type="entry name" value="SusD_RagB_dom"/>
</dbReference>
<comment type="caution">
    <text evidence="8">The sequence shown here is derived from an EMBL/GenBank/DDBJ whole genome shotgun (WGS) entry which is preliminary data.</text>
</comment>
<comment type="similarity">
    <text evidence="2">Belongs to the SusD family.</text>
</comment>
<keyword evidence="4" id="KW-0472">Membrane</keyword>
<proteinExistence type="inferred from homology"/>
<dbReference type="Pfam" id="PF14322">
    <property type="entry name" value="SusD-like_3"/>
    <property type="match status" value="1"/>
</dbReference>
<dbReference type="InterPro" id="IPR011990">
    <property type="entry name" value="TPR-like_helical_dom_sf"/>
</dbReference>
<dbReference type="EMBL" id="QROO01000038">
    <property type="protein sequence ID" value="RHL33303.1"/>
    <property type="molecule type" value="Genomic_DNA"/>
</dbReference>
<evidence type="ECO:0000313" key="13">
    <source>
        <dbReference type="Proteomes" id="UP000285503"/>
    </source>
</evidence>
<comment type="subcellular location">
    <subcellularLocation>
        <location evidence="1">Cell outer membrane</location>
    </subcellularLocation>
</comment>
<reference evidence="11 12" key="1">
    <citation type="submission" date="2018-08" db="EMBL/GenBank/DDBJ databases">
        <title>A genome reference for cultivated species of the human gut microbiota.</title>
        <authorList>
            <person name="Zou Y."/>
            <person name="Xue W."/>
            <person name="Luo G."/>
        </authorList>
    </citation>
    <scope>NUCLEOTIDE SEQUENCE [LARGE SCALE GENOMIC DNA]</scope>
    <source>
        <strain evidence="10 12">AF38-2</strain>
        <strain evidence="9 13">AF46-11NS</strain>
        <strain evidence="8 11">TF10-34</strain>
    </source>
</reference>
<dbReference type="Proteomes" id="UP000285503">
    <property type="component" value="Unassembled WGS sequence"/>
</dbReference>
<evidence type="ECO:0000256" key="4">
    <source>
        <dbReference type="ARBA" id="ARBA00023136"/>
    </source>
</evidence>
<dbReference type="InterPro" id="IPR033985">
    <property type="entry name" value="SusD-like_N"/>
</dbReference>
<dbReference type="EMBL" id="QSQU01000004">
    <property type="protein sequence ID" value="RGK66348.1"/>
    <property type="molecule type" value="Genomic_DNA"/>
</dbReference>
<evidence type="ECO:0000256" key="1">
    <source>
        <dbReference type="ARBA" id="ARBA00004442"/>
    </source>
</evidence>
<evidence type="ECO:0000313" key="12">
    <source>
        <dbReference type="Proteomes" id="UP000284495"/>
    </source>
</evidence>
<evidence type="ECO:0000313" key="9">
    <source>
        <dbReference type="EMBL" id="RHK30022.1"/>
    </source>
</evidence>
<dbReference type="SUPFAM" id="SSF48452">
    <property type="entry name" value="TPR-like"/>
    <property type="match status" value="1"/>
</dbReference>
<dbReference type="Proteomes" id="UP000284495">
    <property type="component" value="Unassembled WGS sequence"/>
</dbReference>
<name>A0A3E4NMS4_9BACE</name>
<keyword evidence="3" id="KW-0732">Signal</keyword>
<dbReference type="Gene3D" id="1.25.40.390">
    <property type="match status" value="1"/>
</dbReference>
<evidence type="ECO:0000259" key="6">
    <source>
        <dbReference type="Pfam" id="PF07980"/>
    </source>
</evidence>
<sequence length="688" mass="77832">MKYSKILVGLSLCMMAFTSCRDLDIPPKNIITGTDVYNEAGMEAYMAALYGRLPMEDFNACGDGNSKQGYFWWYCAVNDMHVTGEAMNMNTIGGQFGALQRGYWSNGYQLIRNINVLIQDLPAYIGQINGAEEWLAEARFLRAYTYFAMVHRYGGVPILAEPQPNDATEEELWVPRSSHEASIDFILEDLNYAMANMTPRKVNGRANRYVAAAFKSRVALYAASVARYGQEYNHKGRSKVDTEDVLLCGIPEERAVDYYKQAFDAALVCEEGDYSLYQNEGVTAANFQNIFLNADNSSESIFIRQYDLNNNVHSWDAVNCPDRMTTTYSGRFNPTLDWAELFDGLPLDPETGRLKTVDDEGNYLVYNDEKELWANVEPRLRGSVMIPGDTYKGITVDIRAGIIKENVDPSTKIAKFVPDDGETTLGWKTASSWFASNIVTNTQKLTAQTPYTTSTGVKLNINGLEGPVNGGSYATYSGFHGLKYIDTRKSVAATTLHTSTQSWIDIRYAEVLLNRAEAAVELAQSGVPSYHKKQMLDDAFWCVNLIRQRGGAKLLSSSSQLSSTPRENARGTGINSFVFAPNEGLHIIRVERFKELAFERKIYWDLRRWFTYHEQIKDYRRRMFAPFLFAKDATLDKTTGNPVGKYIYDVRVCERGSDRLTFTTKFYYDPIPNSERINNPLLIQNNQY</sequence>
<accession>A0A3E4NMS4</accession>
<evidence type="ECO:0000256" key="5">
    <source>
        <dbReference type="ARBA" id="ARBA00023237"/>
    </source>
</evidence>
<evidence type="ECO:0000259" key="7">
    <source>
        <dbReference type="Pfam" id="PF14322"/>
    </source>
</evidence>
<dbReference type="PROSITE" id="PS51257">
    <property type="entry name" value="PROKAR_LIPOPROTEIN"/>
    <property type="match status" value="1"/>
</dbReference>
<dbReference type="EMBL" id="QRNE01000001">
    <property type="protein sequence ID" value="RHK30022.1"/>
    <property type="molecule type" value="Genomic_DNA"/>
</dbReference>
<organism evidence="8 11">
    <name type="scientific">Bacteroides xylanisolvens</name>
    <dbReference type="NCBI Taxonomy" id="371601"/>
    <lineage>
        <taxon>Bacteria</taxon>
        <taxon>Pseudomonadati</taxon>
        <taxon>Bacteroidota</taxon>
        <taxon>Bacteroidia</taxon>
        <taxon>Bacteroidales</taxon>
        <taxon>Bacteroidaceae</taxon>
        <taxon>Bacteroides</taxon>
    </lineage>
</organism>
<gene>
    <name evidence="10" type="ORF">DW027_22535</name>
    <name evidence="9" type="ORF">DW075_00320</name>
    <name evidence="8" type="ORF">DXD03_03495</name>
</gene>
<dbReference type="AlphaFoldDB" id="A0A3E4NMS4"/>
<evidence type="ECO:0000313" key="8">
    <source>
        <dbReference type="EMBL" id="RGK66348.1"/>
    </source>
</evidence>
<dbReference type="Proteomes" id="UP000261210">
    <property type="component" value="Unassembled WGS sequence"/>
</dbReference>
<feature type="domain" description="RagB/SusD" evidence="6">
    <location>
        <begin position="299"/>
        <end position="688"/>
    </location>
</feature>
<evidence type="ECO:0000313" key="10">
    <source>
        <dbReference type="EMBL" id="RHL33303.1"/>
    </source>
</evidence>